<comment type="catalytic activity">
    <reaction evidence="9">
        <text>2'-deoxyribonucleotide-(2'-deoxyribose 5'-phosphate)-2'-deoxyribonucleotide-DNA = a 3'-end 2'-deoxyribonucleotide-(2,3-dehydro-2,3-deoxyribose 5'-phosphate)-DNA + a 5'-end 5'-phospho-2'-deoxyribonucleoside-DNA + H(+)</text>
        <dbReference type="Rhea" id="RHEA:66592"/>
        <dbReference type="Rhea" id="RHEA-COMP:13180"/>
        <dbReference type="Rhea" id="RHEA-COMP:16897"/>
        <dbReference type="Rhea" id="RHEA-COMP:17067"/>
        <dbReference type="ChEBI" id="CHEBI:15378"/>
        <dbReference type="ChEBI" id="CHEBI:136412"/>
        <dbReference type="ChEBI" id="CHEBI:157695"/>
        <dbReference type="ChEBI" id="CHEBI:167181"/>
        <dbReference type="EC" id="4.2.99.18"/>
    </reaction>
</comment>
<name>A0AAD9L764_PAPLA</name>
<dbReference type="PANTHER" id="PTHR10242">
    <property type="entry name" value="8-OXOGUANINE DNA GLYCOSYLASE"/>
    <property type="match status" value="1"/>
</dbReference>
<dbReference type="SUPFAM" id="SSF48150">
    <property type="entry name" value="DNA-glycosylase"/>
    <property type="match status" value="1"/>
</dbReference>
<keyword evidence="4" id="KW-0378">Hydrolase</keyword>
<dbReference type="CDD" id="cd00056">
    <property type="entry name" value="ENDO3c"/>
    <property type="match status" value="1"/>
</dbReference>
<evidence type="ECO:0000256" key="8">
    <source>
        <dbReference type="ARBA" id="ARBA00023295"/>
    </source>
</evidence>
<dbReference type="InterPro" id="IPR003265">
    <property type="entry name" value="HhH-GPD_domain"/>
</dbReference>
<dbReference type="AlphaFoldDB" id="A0AAD9L764"/>
<keyword evidence="7" id="KW-0511">Multifunctional enzyme</keyword>
<comment type="similarity">
    <text evidence="1">Belongs to the type-1 OGG1 family.</text>
</comment>
<evidence type="ECO:0000256" key="1">
    <source>
        <dbReference type="ARBA" id="ARBA00010679"/>
    </source>
</evidence>
<sequence length="369" mass="41803">MRWCSIPLTPSHLTLANTLPVGQSFLWHHRDGVYSRAVNDPPRVVFVRQTPTELEYSAVYPDKSAIEADLDSGLTKRWIEDYFQLEHDLPGLYAEWRKRDPGLFARTELDSRAVGVRVLRQDPWECLIAFITSTNNHIARISSLMHKLTTNYSPPIMTIDDITYHAFPAPHTLPKTLEQPLRDLGFGYRAGFIESTLASLRERFGTNAGAIEAGLLTWRSAPLEEVRENLIELKGVGRKVADCVMLMCLDQPSLIPIDTHLTAIAARHPAFPSRLRNKPMSKQIYDEVQGFLVDKWGPMGGWCQAVMFAADLKPKKRKAEVEIKLEEVDVVKEIKEELKIEEIVTRPGVKRTRSAIVAAQVAKLEIKEE</sequence>
<evidence type="ECO:0000256" key="9">
    <source>
        <dbReference type="ARBA" id="ARBA00044632"/>
    </source>
</evidence>
<dbReference type="GO" id="GO:0003684">
    <property type="term" value="F:damaged DNA binding"/>
    <property type="evidence" value="ECO:0007669"/>
    <property type="project" value="InterPro"/>
</dbReference>
<keyword evidence="6" id="KW-0456">Lyase</keyword>
<dbReference type="PANTHER" id="PTHR10242:SF2">
    <property type="entry name" value="N-GLYCOSYLASE_DNA LYASE"/>
    <property type="match status" value="1"/>
</dbReference>
<dbReference type="InterPro" id="IPR011257">
    <property type="entry name" value="DNA_glycosylase"/>
</dbReference>
<reference evidence="11" key="1">
    <citation type="submission" date="2023-02" db="EMBL/GenBank/DDBJ databases">
        <title>Identification and recombinant expression of a fungal hydrolase from Papiliotrema laurentii that hydrolyzes apple cutin and clears colloidal polyester polyurethane.</title>
        <authorList>
            <consortium name="DOE Joint Genome Institute"/>
            <person name="Roman V.A."/>
            <person name="Bojanowski C."/>
            <person name="Crable B.R."/>
            <person name="Wagner D.N."/>
            <person name="Hung C.S."/>
            <person name="Nadeau L.J."/>
            <person name="Schratz L."/>
            <person name="Haridas S."/>
            <person name="Pangilinan J."/>
            <person name="Lipzen A."/>
            <person name="Na H."/>
            <person name="Yan M."/>
            <person name="Ng V."/>
            <person name="Grigoriev I.V."/>
            <person name="Spatafora J.W."/>
            <person name="Barlow D."/>
            <person name="Biffinger J."/>
            <person name="Kelley-Loughnane N."/>
            <person name="Varaljay V.A."/>
            <person name="Crookes-Goodson W.J."/>
        </authorList>
    </citation>
    <scope>NUCLEOTIDE SEQUENCE</scope>
    <source>
        <strain evidence="11">5307AH</strain>
    </source>
</reference>
<evidence type="ECO:0000256" key="3">
    <source>
        <dbReference type="ARBA" id="ARBA00022763"/>
    </source>
</evidence>
<dbReference type="InterPro" id="IPR052054">
    <property type="entry name" value="Oxidative_DNA_repair_enzyme"/>
</dbReference>
<dbReference type="EMBL" id="JAODAN010000004">
    <property type="protein sequence ID" value="KAK1925029.1"/>
    <property type="molecule type" value="Genomic_DNA"/>
</dbReference>
<dbReference type="Pfam" id="PF07934">
    <property type="entry name" value="OGG_N"/>
    <property type="match status" value="1"/>
</dbReference>
<dbReference type="SMART" id="SM00478">
    <property type="entry name" value="ENDO3c"/>
    <property type="match status" value="1"/>
</dbReference>
<dbReference type="GO" id="GO:0005634">
    <property type="term" value="C:nucleus"/>
    <property type="evidence" value="ECO:0007669"/>
    <property type="project" value="TreeGrafter"/>
</dbReference>
<dbReference type="GO" id="GO:0140078">
    <property type="term" value="F:class I DNA-(apurinic or apyrimidinic site) endonuclease activity"/>
    <property type="evidence" value="ECO:0007669"/>
    <property type="project" value="UniProtKB-EC"/>
</dbReference>
<evidence type="ECO:0000256" key="7">
    <source>
        <dbReference type="ARBA" id="ARBA00023268"/>
    </source>
</evidence>
<evidence type="ECO:0000313" key="11">
    <source>
        <dbReference type="EMBL" id="KAK1925029.1"/>
    </source>
</evidence>
<dbReference type="GO" id="GO:0006285">
    <property type="term" value="P:base-excision repair, AP site formation"/>
    <property type="evidence" value="ECO:0007669"/>
    <property type="project" value="TreeGrafter"/>
</dbReference>
<dbReference type="SUPFAM" id="SSF55945">
    <property type="entry name" value="TATA-box binding protein-like"/>
    <property type="match status" value="1"/>
</dbReference>
<keyword evidence="5" id="KW-0234">DNA repair</keyword>
<dbReference type="Gene3D" id="1.10.1670.10">
    <property type="entry name" value="Helix-hairpin-Helix base-excision DNA repair enzymes (C-terminal)"/>
    <property type="match status" value="1"/>
</dbReference>
<evidence type="ECO:0000256" key="6">
    <source>
        <dbReference type="ARBA" id="ARBA00023239"/>
    </source>
</evidence>
<dbReference type="GO" id="GO:0034039">
    <property type="term" value="F:8-oxo-7,8-dihydroguanine DNA N-glycosylase activity"/>
    <property type="evidence" value="ECO:0007669"/>
    <property type="project" value="TreeGrafter"/>
</dbReference>
<keyword evidence="3" id="KW-0227">DNA damage</keyword>
<evidence type="ECO:0000256" key="5">
    <source>
        <dbReference type="ARBA" id="ARBA00023204"/>
    </source>
</evidence>
<organism evidence="11 12">
    <name type="scientific">Papiliotrema laurentii</name>
    <name type="common">Cryptococcus laurentii</name>
    <dbReference type="NCBI Taxonomy" id="5418"/>
    <lineage>
        <taxon>Eukaryota</taxon>
        <taxon>Fungi</taxon>
        <taxon>Dikarya</taxon>
        <taxon>Basidiomycota</taxon>
        <taxon>Agaricomycotina</taxon>
        <taxon>Tremellomycetes</taxon>
        <taxon>Tremellales</taxon>
        <taxon>Rhynchogastremaceae</taxon>
        <taxon>Papiliotrema</taxon>
    </lineage>
</organism>
<dbReference type="EC" id="4.2.99.18" evidence="2"/>
<accession>A0AAD9L764</accession>
<keyword evidence="8" id="KW-0326">Glycosidase</keyword>
<gene>
    <name evidence="11" type="ORF">DB88DRAFT_452272</name>
</gene>
<evidence type="ECO:0000256" key="4">
    <source>
        <dbReference type="ARBA" id="ARBA00022801"/>
    </source>
</evidence>
<dbReference type="InterPro" id="IPR023170">
    <property type="entry name" value="HhH_base_excis_C"/>
</dbReference>
<evidence type="ECO:0000313" key="12">
    <source>
        <dbReference type="Proteomes" id="UP001182556"/>
    </source>
</evidence>
<dbReference type="Proteomes" id="UP001182556">
    <property type="component" value="Unassembled WGS sequence"/>
</dbReference>
<evidence type="ECO:0000259" key="10">
    <source>
        <dbReference type="SMART" id="SM00478"/>
    </source>
</evidence>
<dbReference type="InterPro" id="IPR012904">
    <property type="entry name" value="OGG_N"/>
</dbReference>
<dbReference type="Gene3D" id="3.30.310.40">
    <property type="match status" value="1"/>
</dbReference>
<comment type="caution">
    <text evidence="11">The sequence shown here is derived from an EMBL/GenBank/DDBJ whole genome shotgun (WGS) entry which is preliminary data.</text>
</comment>
<keyword evidence="12" id="KW-1185">Reference proteome</keyword>
<dbReference type="Gene3D" id="1.10.340.30">
    <property type="entry name" value="Hypothetical protein, domain 2"/>
    <property type="match status" value="1"/>
</dbReference>
<feature type="domain" description="HhH-GPD" evidence="10">
    <location>
        <begin position="132"/>
        <end position="305"/>
    </location>
</feature>
<evidence type="ECO:0000256" key="2">
    <source>
        <dbReference type="ARBA" id="ARBA00012720"/>
    </source>
</evidence>
<proteinExistence type="inferred from homology"/>
<dbReference type="GO" id="GO:0006289">
    <property type="term" value="P:nucleotide-excision repair"/>
    <property type="evidence" value="ECO:0007669"/>
    <property type="project" value="InterPro"/>
</dbReference>
<protein>
    <recommendedName>
        <fullName evidence="2">DNA-(apurinic or apyrimidinic site) lyase</fullName>
        <ecNumber evidence="2">4.2.99.18</ecNumber>
    </recommendedName>
</protein>